<dbReference type="EMBL" id="GBXM01021671">
    <property type="protein sequence ID" value="JAH86906.1"/>
    <property type="molecule type" value="Transcribed_RNA"/>
</dbReference>
<protein>
    <submittedName>
        <fullName evidence="1">Uncharacterized protein</fullName>
    </submittedName>
</protein>
<accession>A0A0E9W9E3</accession>
<evidence type="ECO:0000313" key="1">
    <source>
        <dbReference type="EMBL" id="JAH86906.1"/>
    </source>
</evidence>
<reference evidence="1" key="2">
    <citation type="journal article" date="2015" name="Fish Shellfish Immunol.">
        <title>Early steps in the European eel (Anguilla anguilla)-Vibrio vulnificus interaction in the gills: Role of the RtxA13 toxin.</title>
        <authorList>
            <person name="Callol A."/>
            <person name="Pajuelo D."/>
            <person name="Ebbesson L."/>
            <person name="Teles M."/>
            <person name="MacKenzie S."/>
            <person name="Amaro C."/>
        </authorList>
    </citation>
    <scope>NUCLEOTIDE SEQUENCE</scope>
</reference>
<organism evidence="1">
    <name type="scientific">Anguilla anguilla</name>
    <name type="common">European freshwater eel</name>
    <name type="synonym">Muraena anguilla</name>
    <dbReference type="NCBI Taxonomy" id="7936"/>
    <lineage>
        <taxon>Eukaryota</taxon>
        <taxon>Metazoa</taxon>
        <taxon>Chordata</taxon>
        <taxon>Craniata</taxon>
        <taxon>Vertebrata</taxon>
        <taxon>Euteleostomi</taxon>
        <taxon>Actinopterygii</taxon>
        <taxon>Neopterygii</taxon>
        <taxon>Teleostei</taxon>
        <taxon>Anguilliformes</taxon>
        <taxon>Anguillidae</taxon>
        <taxon>Anguilla</taxon>
    </lineage>
</organism>
<name>A0A0E9W9E3_ANGAN</name>
<sequence length="39" mass="4424">MPDALLTVLRAKLAAFFVQQKQVGYISNLHFQFVSNVTQ</sequence>
<reference evidence="1" key="1">
    <citation type="submission" date="2014-11" db="EMBL/GenBank/DDBJ databases">
        <authorList>
            <person name="Amaro Gonzalez C."/>
        </authorList>
    </citation>
    <scope>NUCLEOTIDE SEQUENCE</scope>
</reference>
<proteinExistence type="predicted"/>
<dbReference type="AlphaFoldDB" id="A0A0E9W9E3"/>